<evidence type="ECO:0000256" key="3">
    <source>
        <dbReference type="ARBA" id="ARBA00022679"/>
    </source>
</evidence>
<evidence type="ECO:0000256" key="1">
    <source>
        <dbReference type="ARBA" id="ARBA00011975"/>
    </source>
</evidence>
<feature type="compositionally biased region" description="Basic and acidic residues" evidence="7">
    <location>
        <begin position="106"/>
        <end position="115"/>
    </location>
</feature>
<dbReference type="PROSITE" id="PS51679">
    <property type="entry name" value="SAM_MT_C5"/>
    <property type="match status" value="1"/>
</dbReference>
<feature type="region of interest" description="Disordered" evidence="7">
    <location>
        <begin position="96"/>
        <end position="123"/>
    </location>
</feature>
<keyword evidence="5" id="KW-0680">Restriction system</keyword>
<evidence type="ECO:0000313" key="8">
    <source>
        <dbReference type="EMBL" id="RNG30342.1"/>
    </source>
</evidence>
<keyword evidence="4 6" id="KW-0949">S-adenosyl-L-methionine</keyword>
<dbReference type="InterPro" id="IPR001525">
    <property type="entry name" value="C5_MeTfrase"/>
</dbReference>
<dbReference type="Gene3D" id="3.40.50.150">
    <property type="entry name" value="Vaccinia Virus protein VP39"/>
    <property type="match status" value="1"/>
</dbReference>
<evidence type="ECO:0000256" key="4">
    <source>
        <dbReference type="ARBA" id="ARBA00022691"/>
    </source>
</evidence>
<dbReference type="GO" id="GO:0009307">
    <property type="term" value="P:DNA restriction-modification system"/>
    <property type="evidence" value="ECO:0007669"/>
    <property type="project" value="UniProtKB-KW"/>
</dbReference>
<feature type="active site" evidence="6">
    <location>
        <position position="92"/>
    </location>
</feature>
<dbReference type="Gene3D" id="3.90.120.10">
    <property type="entry name" value="DNA Methylase, subunit A, domain 2"/>
    <property type="match status" value="1"/>
</dbReference>
<dbReference type="Proteomes" id="UP000275401">
    <property type="component" value="Unassembled WGS sequence"/>
</dbReference>
<evidence type="ECO:0000256" key="5">
    <source>
        <dbReference type="ARBA" id="ARBA00022747"/>
    </source>
</evidence>
<gene>
    <name evidence="8" type="ORF">EEJ42_10895</name>
</gene>
<dbReference type="GO" id="GO:0032259">
    <property type="term" value="P:methylation"/>
    <property type="evidence" value="ECO:0007669"/>
    <property type="project" value="UniProtKB-KW"/>
</dbReference>
<dbReference type="Pfam" id="PF00145">
    <property type="entry name" value="DNA_methylase"/>
    <property type="match status" value="2"/>
</dbReference>
<protein>
    <recommendedName>
        <fullName evidence="1">DNA (cytosine-5-)-methyltransferase</fullName>
        <ecNumber evidence="1">2.1.1.37</ecNumber>
    </recommendedName>
</protein>
<dbReference type="PANTHER" id="PTHR10629">
    <property type="entry name" value="CYTOSINE-SPECIFIC METHYLTRANSFERASE"/>
    <property type="match status" value="1"/>
</dbReference>
<accession>A0A3M8WJV9</accession>
<evidence type="ECO:0000256" key="2">
    <source>
        <dbReference type="ARBA" id="ARBA00022603"/>
    </source>
</evidence>
<dbReference type="PANTHER" id="PTHR10629:SF52">
    <property type="entry name" value="DNA (CYTOSINE-5)-METHYLTRANSFERASE 1"/>
    <property type="match status" value="1"/>
</dbReference>
<dbReference type="GO" id="GO:0003677">
    <property type="term" value="F:DNA binding"/>
    <property type="evidence" value="ECO:0007669"/>
    <property type="project" value="TreeGrafter"/>
</dbReference>
<dbReference type="InterPro" id="IPR050390">
    <property type="entry name" value="C5-Methyltransferase"/>
</dbReference>
<keyword evidence="9" id="KW-1185">Reference proteome</keyword>
<proteinExistence type="inferred from homology"/>
<evidence type="ECO:0000313" key="9">
    <source>
        <dbReference type="Proteomes" id="UP000275401"/>
    </source>
</evidence>
<name>A0A3M8WJV9_9ACTN</name>
<comment type="caution">
    <text evidence="8">The sequence shown here is derived from an EMBL/GenBank/DDBJ whole genome shotgun (WGS) entry which is preliminary data.</text>
</comment>
<keyword evidence="3 6" id="KW-0808">Transferase</keyword>
<reference evidence="8 9" key="1">
    <citation type="submission" date="2018-11" db="EMBL/GenBank/DDBJ databases">
        <title>The Potential of Streptomyces as Biocontrol Agents against the Tomato grey mould, Botrytis cinerea (Gray mold) Frontiers in Microbiology.</title>
        <authorList>
            <person name="Li D."/>
        </authorList>
    </citation>
    <scope>NUCLEOTIDE SEQUENCE [LARGE SCALE GENOMIC DNA]</scope>
    <source>
        <strain evidence="8 9">NEAU-LD23</strain>
    </source>
</reference>
<sequence length="418" mass="45849">MTAATTPQAAKTAGPLADFTHTSVHFFTGGNGDMLGFAQAGYLSLYAANHHPASCATARINFPGLFVNPADVQTIDMRCVPSAQVLVASPICTEASPAGGKTAPRKAVELDENGRPKPGPDWPQTRITMWEPVRYAEVHRPLAYVGENVAQFGTSTLFKAWLQVWEALGYTPVIASVNAAHLKVDGIPPLPQSRDRVVWCFLRNDVAETHGLPDLRPTCDAMCPTCGPVEGIQHWKKNPDFPVGEYGRENRQYYYVCPNPRCKAYVEPVTRGIGDVIDPSVRGDRFGDGYFDHFKGAYKPYVQATRDRVATGLERYRGKPFIVTLRNHCSASSLDAPIGTLTAKGGGHHYLARPTAELSIDECEYRPLTIREKARAQGFPDDHIFAGDEDDQRLQVGNAVPVNVATWLARRVKAVLPH</sequence>
<dbReference type="InterPro" id="IPR029063">
    <property type="entry name" value="SAM-dependent_MTases_sf"/>
</dbReference>
<dbReference type="EC" id="2.1.1.37" evidence="1"/>
<comment type="similarity">
    <text evidence="6">Belongs to the class I-like SAM-binding methyltransferase superfamily. C5-methyltransferase family.</text>
</comment>
<dbReference type="GO" id="GO:0044027">
    <property type="term" value="P:negative regulation of gene expression via chromosomal CpG island methylation"/>
    <property type="evidence" value="ECO:0007669"/>
    <property type="project" value="TreeGrafter"/>
</dbReference>
<dbReference type="SUPFAM" id="SSF53335">
    <property type="entry name" value="S-adenosyl-L-methionine-dependent methyltransferases"/>
    <property type="match status" value="1"/>
</dbReference>
<dbReference type="AlphaFoldDB" id="A0A3M8WJV9"/>
<evidence type="ECO:0000256" key="6">
    <source>
        <dbReference type="PROSITE-ProRule" id="PRU01016"/>
    </source>
</evidence>
<dbReference type="EMBL" id="RIBZ01000146">
    <property type="protein sequence ID" value="RNG30342.1"/>
    <property type="molecule type" value="Genomic_DNA"/>
</dbReference>
<organism evidence="8 9">
    <name type="scientific">Streptomyces botrytidirepellens</name>
    <dbReference type="NCBI Taxonomy" id="2486417"/>
    <lineage>
        <taxon>Bacteria</taxon>
        <taxon>Bacillati</taxon>
        <taxon>Actinomycetota</taxon>
        <taxon>Actinomycetes</taxon>
        <taxon>Kitasatosporales</taxon>
        <taxon>Streptomycetaceae</taxon>
        <taxon>Streptomyces</taxon>
    </lineage>
</organism>
<evidence type="ECO:0000256" key="7">
    <source>
        <dbReference type="SAM" id="MobiDB-lite"/>
    </source>
</evidence>
<dbReference type="GO" id="GO:0003886">
    <property type="term" value="F:DNA (cytosine-5-)-methyltransferase activity"/>
    <property type="evidence" value="ECO:0007669"/>
    <property type="project" value="UniProtKB-EC"/>
</dbReference>
<keyword evidence="2 6" id="KW-0489">Methyltransferase</keyword>